<proteinExistence type="predicted"/>
<accession>A0A918USQ2</accession>
<evidence type="ECO:0000313" key="2">
    <source>
        <dbReference type="Proteomes" id="UP000619457"/>
    </source>
</evidence>
<gene>
    <name evidence="1" type="ORF">GCM10007049_27380</name>
</gene>
<organism evidence="1 2">
    <name type="scientific">Echinicola pacifica</name>
    <dbReference type="NCBI Taxonomy" id="346377"/>
    <lineage>
        <taxon>Bacteria</taxon>
        <taxon>Pseudomonadati</taxon>
        <taxon>Bacteroidota</taxon>
        <taxon>Cytophagia</taxon>
        <taxon>Cytophagales</taxon>
        <taxon>Cyclobacteriaceae</taxon>
        <taxon>Echinicola</taxon>
    </lineage>
</organism>
<reference evidence="1" key="1">
    <citation type="journal article" date="2014" name="Int. J. Syst. Evol. Microbiol.">
        <title>Complete genome sequence of Corynebacterium casei LMG S-19264T (=DSM 44701T), isolated from a smear-ripened cheese.</title>
        <authorList>
            <consortium name="US DOE Joint Genome Institute (JGI-PGF)"/>
            <person name="Walter F."/>
            <person name="Albersmeier A."/>
            <person name="Kalinowski J."/>
            <person name="Ruckert C."/>
        </authorList>
    </citation>
    <scope>NUCLEOTIDE SEQUENCE</scope>
    <source>
        <strain evidence="1">KCTC 12368</strain>
    </source>
</reference>
<name>A0A918USQ2_9BACT</name>
<dbReference type="EMBL" id="BMWX01000004">
    <property type="protein sequence ID" value="GGZ32425.1"/>
    <property type="molecule type" value="Genomic_DNA"/>
</dbReference>
<dbReference type="AlphaFoldDB" id="A0A918USQ2"/>
<evidence type="ECO:0000313" key="1">
    <source>
        <dbReference type="EMBL" id="GGZ32425.1"/>
    </source>
</evidence>
<sequence>MENWINSCEPEGNLDSLERLYIIHGVPFDNPDDELKSFDTKNQLWYIDYLNSDSVETTFMKPNLLVILVGATPKLKKGERNEKLQEQQVKFSDEFNNSFNLHPDPSDPVLILNDKLVSPENARQAISELRPNDVRYIQYVNHTSFALYGRNAKNGAVTIWTKEYAR</sequence>
<comment type="caution">
    <text evidence="1">The sequence shown here is derived from an EMBL/GenBank/DDBJ whole genome shotgun (WGS) entry which is preliminary data.</text>
</comment>
<keyword evidence="2" id="KW-1185">Reference proteome</keyword>
<dbReference type="Proteomes" id="UP000619457">
    <property type="component" value="Unassembled WGS sequence"/>
</dbReference>
<protein>
    <submittedName>
        <fullName evidence="1">Uncharacterized protein</fullName>
    </submittedName>
</protein>
<reference evidence="1" key="2">
    <citation type="submission" date="2020-09" db="EMBL/GenBank/DDBJ databases">
        <authorList>
            <person name="Sun Q."/>
            <person name="Kim S."/>
        </authorList>
    </citation>
    <scope>NUCLEOTIDE SEQUENCE</scope>
    <source>
        <strain evidence="1">KCTC 12368</strain>
    </source>
</reference>